<gene>
    <name evidence="11" type="ORF">AKJ09_07297</name>
</gene>
<protein>
    <submittedName>
        <fullName evidence="11">DEAD/DEAH box helicase-like</fullName>
    </submittedName>
</protein>
<dbReference type="GO" id="GO:0006281">
    <property type="term" value="P:DNA repair"/>
    <property type="evidence" value="ECO:0007669"/>
    <property type="project" value="UniProtKB-KW"/>
</dbReference>
<evidence type="ECO:0000259" key="9">
    <source>
        <dbReference type="PROSITE" id="PS51192"/>
    </source>
</evidence>
<dbReference type="PROSITE" id="PS51194">
    <property type="entry name" value="HELICASE_CTER"/>
    <property type="match status" value="1"/>
</dbReference>
<dbReference type="Pfam" id="PF08494">
    <property type="entry name" value="DEAD_assoc"/>
    <property type="match status" value="1"/>
</dbReference>
<dbReference type="KEGG" id="llu:AKJ09_07297"/>
<keyword evidence="12" id="KW-1185">Reference proteome</keyword>
<dbReference type="STRING" id="1391654.AKJ09_07297"/>
<dbReference type="Pfam" id="PF23235">
    <property type="entry name" value="WHD_3rd_Lhr"/>
    <property type="match status" value="1"/>
</dbReference>
<evidence type="ECO:0000313" key="11">
    <source>
        <dbReference type="EMBL" id="AKV00634.1"/>
    </source>
</evidence>
<evidence type="ECO:0000259" key="10">
    <source>
        <dbReference type="PROSITE" id="PS51194"/>
    </source>
</evidence>
<dbReference type="InterPro" id="IPR001650">
    <property type="entry name" value="Helicase_C-like"/>
</dbReference>
<evidence type="ECO:0000256" key="8">
    <source>
        <dbReference type="ARBA" id="ARBA00023235"/>
    </source>
</evidence>
<keyword evidence="1" id="KW-0547">Nucleotide-binding</keyword>
<name>A0A0K1Q4G3_9BACT</name>
<dbReference type="PATRIC" id="fig|1391654.3.peg.7412"/>
<dbReference type="GO" id="GO:0004386">
    <property type="term" value="F:helicase activity"/>
    <property type="evidence" value="ECO:0007669"/>
    <property type="project" value="UniProtKB-KW"/>
</dbReference>
<keyword evidence="5" id="KW-0067">ATP-binding</keyword>
<dbReference type="OrthoDB" id="9815222at2"/>
<proteinExistence type="predicted"/>
<evidence type="ECO:0000256" key="5">
    <source>
        <dbReference type="ARBA" id="ARBA00022840"/>
    </source>
</evidence>
<evidence type="ECO:0000256" key="4">
    <source>
        <dbReference type="ARBA" id="ARBA00022806"/>
    </source>
</evidence>
<dbReference type="CDD" id="cd17922">
    <property type="entry name" value="DEXHc_LHR-like"/>
    <property type="match status" value="1"/>
</dbReference>
<dbReference type="PANTHER" id="PTHR47962:SF5">
    <property type="entry name" value="ATP-DEPENDENT HELICASE LHR-RELATED"/>
    <property type="match status" value="1"/>
</dbReference>
<feature type="domain" description="Helicase C-terminal" evidence="10">
    <location>
        <begin position="249"/>
        <end position="399"/>
    </location>
</feature>
<dbReference type="GO" id="GO:0003677">
    <property type="term" value="F:DNA binding"/>
    <property type="evidence" value="ECO:0007669"/>
    <property type="project" value="UniProtKB-KW"/>
</dbReference>
<dbReference type="InterPro" id="IPR027417">
    <property type="entry name" value="P-loop_NTPase"/>
</dbReference>
<dbReference type="InterPro" id="IPR055367">
    <property type="entry name" value="WH4_Lhr"/>
</dbReference>
<dbReference type="GO" id="GO:0005524">
    <property type="term" value="F:ATP binding"/>
    <property type="evidence" value="ECO:0007669"/>
    <property type="project" value="UniProtKB-KW"/>
</dbReference>
<dbReference type="CDD" id="cd18796">
    <property type="entry name" value="SF2_C_LHR"/>
    <property type="match status" value="1"/>
</dbReference>
<dbReference type="Gene3D" id="3.40.50.300">
    <property type="entry name" value="P-loop containing nucleotide triphosphate hydrolases"/>
    <property type="match status" value="2"/>
</dbReference>
<dbReference type="SMART" id="SM00487">
    <property type="entry name" value="DEXDc"/>
    <property type="match status" value="1"/>
</dbReference>
<evidence type="ECO:0000313" key="12">
    <source>
        <dbReference type="Proteomes" id="UP000064967"/>
    </source>
</evidence>
<evidence type="ECO:0000256" key="7">
    <source>
        <dbReference type="ARBA" id="ARBA00023204"/>
    </source>
</evidence>
<dbReference type="Proteomes" id="UP000064967">
    <property type="component" value="Chromosome"/>
</dbReference>
<dbReference type="EMBL" id="CP012333">
    <property type="protein sequence ID" value="AKV00634.1"/>
    <property type="molecule type" value="Genomic_DNA"/>
</dbReference>
<reference evidence="11 12" key="1">
    <citation type="submission" date="2015-08" db="EMBL/GenBank/DDBJ databases">
        <authorList>
            <person name="Babu N.S."/>
            <person name="Beckwith C.J."/>
            <person name="Beseler K.G."/>
            <person name="Brison A."/>
            <person name="Carone J.V."/>
            <person name="Caskin T.P."/>
            <person name="Diamond M."/>
            <person name="Durham M.E."/>
            <person name="Foxe J.M."/>
            <person name="Go M."/>
            <person name="Henderson B.A."/>
            <person name="Jones I.B."/>
            <person name="McGettigan J.A."/>
            <person name="Micheletti S.J."/>
            <person name="Nasrallah M.E."/>
            <person name="Ortiz D."/>
            <person name="Piller C.R."/>
            <person name="Privatt S.R."/>
            <person name="Schneider S.L."/>
            <person name="Sharp S."/>
            <person name="Smith T.C."/>
            <person name="Stanton J.D."/>
            <person name="Ullery H.E."/>
            <person name="Wilson R.J."/>
            <person name="Serrano M.G."/>
            <person name="Buck G."/>
            <person name="Lee V."/>
            <person name="Wang Y."/>
            <person name="Carvalho R."/>
            <person name="Voegtly L."/>
            <person name="Shi R."/>
            <person name="Duckworth R."/>
            <person name="Johnson A."/>
            <person name="Loviza R."/>
            <person name="Walstead R."/>
            <person name="Shah Z."/>
            <person name="Kiflezghi M."/>
            <person name="Wade K."/>
            <person name="Ball S.L."/>
            <person name="Bradley K.W."/>
            <person name="Asai D.J."/>
            <person name="Bowman C.A."/>
            <person name="Russell D.A."/>
            <person name="Pope W.H."/>
            <person name="Jacobs-Sera D."/>
            <person name="Hendrix R.W."/>
            <person name="Hatfull G.F."/>
        </authorList>
    </citation>
    <scope>NUCLEOTIDE SEQUENCE [LARGE SCALE GENOMIC DNA]</scope>
    <source>
        <strain evidence="11 12">DSM 27648</strain>
    </source>
</reference>
<dbReference type="Pfam" id="PF00271">
    <property type="entry name" value="Helicase_C"/>
    <property type="match status" value="1"/>
</dbReference>
<keyword evidence="2" id="KW-0227">DNA damage</keyword>
<dbReference type="SMART" id="SM00490">
    <property type="entry name" value="HELICc"/>
    <property type="match status" value="1"/>
</dbReference>
<dbReference type="Pfam" id="PF23234">
    <property type="entry name" value="WHD_4th_Lhr"/>
    <property type="match status" value="1"/>
</dbReference>
<keyword evidence="3" id="KW-0378">Hydrolase</keyword>
<dbReference type="GO" id="GO:0016887">
    <property type="term" value="F:ATP hydrolysis activity"/>
    <property type="evidence" value="ECO:0007669"/>
    <property type="project" value="TreeGrafter"/>
</dbReference>
<evidence type="ECO:0000256" key="1">
    <source>
        <dbReference type="ARBA" id="ARBA00022741"/>
    </source>
</evidence>
<dbReference type="InterPro" id="IPR011545">
    <property type="entry name" value="DEAD/DEAH_box_helicase_dom"/>
</dbReference>
<dbReference type="Pfam" id="PF19306">
    <property type="entry name" value="WHD_Lhr"/>
    <property type="match status" value="1"/>
</dbReference>
<dbReference type="PROSITE" id="PS51192">
    <property type="entry name" value="HELICASE_ATP_BIND_1"/>
    <property type="match status" value="1"/>
</dbReference>
<sequence>MPLTPFHPAVRRWFSESVGEPTRAQREGWANIREGRHTLIAAPTGSGKTLAAFLSAIDSLLSSGPLPDETRVLYVSPLKALASDIQKNLDKPLEEIRRLDPSLPDVEVVVRTGDTNAKTRASTSKKPPHILVTTPESLYIMLTSDGGRRVLSTVRTVIIDEIHALARDKRGSHLALSLERLVALVQSPFQRIGLSATQKPLEDMARFLVGKDRPCALVDTGHLRTIDLAIEVPPSPLSAVCSHEVWEEIYTRAADLVREHRTTLLFVNTRRMAERIAARLAPLLGEDAVTCHHGSLSAERRLDAETRLKKGQLRALVATASLELGIDIGDVDLVLQFGASRSIATLLQRIGRAGHGVGRVPKGRIFPLTRDELVEAQALVEAVREGILDRTPQPGAPLDILAQQVVAACVTETWSERELYERLTKAWPYRDVTRAEFDEVVKLHAQGRAALLHRDGVGGKVRATKRARLTAITGGGAIPDTADYRVLLEPESTFIGTLNEDFAIESAQGDIFQLGTTSWRILKVEPGIVRVADANGAPPTIPFWLGEAPARTQELSDAIGRVRERVALETTPKSLVPTSTEEAVAVQLREYIEAGRKGLGVVPTQKHVVIERFFDESGGMQVVLHAPFGGRINRAWGLTLRKRFCRGFGFELQAAANDEAIVFSLGLQHSFPLEEVFDYLHPNTARDLLVQALLDAPMFATRWRWNASRSLMLERARGGKRVPPQLLRMRAEDLLASSFPAAIACPETLPPGDIDVPMDHPIVRQTVEDCLNEAMDIEGFLDVLRGLRDGRIARHAIDTVEPSVFAHGILAAQPYTFLDDAPLEERRTQAVITRRTFNADKADDLGALDPEAIARVRAEAWPEPTNAEEVHEALGWMGYVTREEAAPWQPWIDELRAAGRVVLEGDRWFSVEATRDPKEIMRGRLEALGPIFSDDPTLLALEAEGVAVRGRFEGRAGWCSRRLLARIHRYTLDRLRKEIEPVSAAEFVRFLAAFQHVDEEHRLEGPRGVAEVVQQLAGFEVPAVAWEQTVLPRRVRGYKREWLDLLTLSGEVAWGRLWGSGATAIRTTPMCLVPREDLETWTRLAQPYDAAGLDPPAVRIRDAIAMRGAMFPHEITRATGLPASEIDVGLAELAATGAATCDAFGALRALVLPAAKKKMAGAAAGRWSLLRPASDAGVTTAQYSSEALEAVARQLLRRTGVVFRKTTAREKMPVMWRDLLRVYRTLEARGEIRGGRFVAGFDGEQYALPEAIPLLRSIRRRGVSAPVEVSAGDPLNFRGILTPEPRVAPTTRGVVLVA</sequence>
<evidence type="ECO:0000256" key="2">
    <source>
        <dbReference type="ARBA" id="ARBA00022763"/>
    </source>
</evidence>
<dbReference type="InterPro" id="IPR045628">
    <property type="entry name" value="Lhr_WH_dom"/>
</dbReference>
<keyword evidence="7" id="KW-0234">DNA repair</keyword>
<keyword evidence="8" id="KW-0413">Isomerase</keyword>
<organism evidence="11 12">
    <name type="scientific">Labilithrix luteola</name>
    <dbReference type="NCBI Taxonomy" id="1391654"/>
    <lineage>
        <taxon>Bacteria</taxon>
        <taxon>Pseudomonadati</taxon>
        <taxon>Myxococcota</taxon>
        <taxon>Polyangia</taxon>
        <taxon>Polyangiales</taxon>
        <taxon>Labilitrichaceae</taxon>
        <taxon>Labilithrix</taxon>
    </lineage>
</organism>
<dbReference type="PANTHER" id="PTHR47962">
    <property type="entry name" value="ATP-DEPENDENT HELICASE LHR-RELATED-RELATED"/>
    <property type="match status" value="1"/>
</dbReference>
<accession>A0A0K1Q4G3</accession>
<feature type="domain" description="Helicase ATP-binding" evidence="9">
    <location>
        <begin position="29"/>
        <end position="216"/>
    </location>
</feature>
<dbReference type="RefSeq" id="WP_146651891.1">
    <property type="nucleotide sequence ID" value="NZ_CP012333.1"/>
</dbReference>
<evidence type="ECO:0000256" key="6">
    <source>
        <dbReference type="ARBA" id="ARBA00023125"/>
    </source>
</evidence>
<dbReference type="InterPro" id="IPR013701">
    <property type="entry name" value="Lhr-like_DEAD/DEAH_assoc"/>
</dbReference>
<dbReference type="InterPro" id="IPR055368">
    <property type="entry name" value="WH3_Lhr"/>
</dbReference>
<keyword evidence="6" id="KW-0238">DNA-binding</keyword>
<dbReference type="SUPFAM" id="SSF52540">
    <property type="entry name" value="P-loop containing nucleoside triphosphate hydrolases"/>
    <property type="match status" value="1"/>
</dbReference>
<dbReference type="InterPro" id="IPR014001">
    <property type="entry name" value="Helicase_ATP-bd"/>
</dbReference>
<evidence type="ECO:0000256" key="3">
    <source>
        <dbReference type="ARBA" id="ARBA00022801"/>
    </source>
</evidence>
<dbReference type="Pfam" id="PF00270">
    <property type="entry name" value="DEAD"/>
    <property type="match status" value="1"/>
</dbReference>
<dbReference type="InterPro" id="IPR052511">
    <property type="entry name" value="ATP-dep_Helicase"/>
</dbReference>
<keyword evidence="4 11" id="KW-0347">Helicase</keyword>